<name>A0ABQ4J8R3_9ACTN</name>
<feature type="compositionally biased region" description="Basic and acidic residues" evidence="1">
    <location>
        <begin position="92"/>
        <end position="101"/>
    </location>
</feature>
<dbReference type="Proteomes" id="UP000653076">
    <property type="component" value="Unassembled WGS sequence"/>
</dbReference>
<keyword evidence="3" id="KW-1185">Reference proteome</keyword>
<accession>A0ABQ4J8R3</accession>
<protein>
    <recommendedName>
        <fullName evidence="4">Pilus assembly protein TadE</fullName>
    </recommendedName>
</protein>
<evidence type="ECO:0000256" key="1">
    <source>
        <dbReference type="SAM" id="MobiDB-lite"/>
    </source>
</evidence>
<evidence type="ECO:0008006" key="4">
    <source>
        <dbReference type="Google" id="ProtNLM"/>
    </source>
</evidence>
<dbReference type="EMBL" id="BOPC01000022">
    <property type="protein sequence ID" value="GIJ26566.1"/>
    <property type="molecule type" value="Genomic_DNA"/>
</dbReference>
<comment type="caution">
    <text evidence="2">The sequence shown here is derived from an EMBL/GenBank/DDBJ whole genome shotgun (WGS) entry which is preliminary data.</text>
</comment>
<evidence type="ECO:0000313" key="3">
    <source>
        <dbReference type="Proteomes" id="UP000653076"/>
    </source>
</evidence>
<evidence type="ECO:0000313" key="2">
    <source>
        <dbReference type="EMBL" id="GIJ26566.1"/>
    </source>
</evidence>
<feature type="region of interest" description="Disordered" evidence="1">
    <location>
        <begin position="92"/>
        <end position="113"/>
    </location>
</feature>
<reference evidence="2 3" key="1">
    <citation type="submission" date="2021-01" db="EMBL/GenBank/DDBJ databases">
        <title>Whole genome shotgun sequence of Verrucosispora qiuiae NBRC 106684.</title>
        <authorList>
            <person name="Komaki H."/>
            <person name="Tamura T."/>
        </authorList>
    </citation>
    <scope>NUCLEOTIDE SEQUENCE [LARGE SCALE GENOMIC DNA]</scope>
    <source>
        <strain evidence="2 3">NBRC 106684</strain>
    </source>
</reference>
<sequence length="113" mass="12271">MRHVDTFLLAFAVAAQMVAALAAWQGGRYRGRDAPEPTRRALDLSGRGLRCKEAPPTGALWALRVCDAVGMWHGVNQALPGPAVRVRVRAWRGGEDDRARDSGGLPWIGSRPD</sequence>
<proteinExistence type="predicted"/>
<organism evidence="2 3">
    <name type="scientific">Micromonospora qiuiae</name>
    <dbReference type="NCBI Taxonomy" id="502268"/>
    <lineage>
        <taxon>Bacteria</taxon>
        <taxon>Bacillati</taxon>
        <taxon>Actinomycetota</taxon>
        <taxon>Actinomycetes</taxon>
        <taxon>Micromonosporales</taxon>
        <taxon>Micromonosporaceae</taxon>
        <taxon>Micromonospora</taxon>
    </lineage>
</organism>
<gene>
    <name evidence="2" type="ORF">Vqi01_17280</name>
</gene>